<protein>
    <recommendedName>
        <fullName evidence="4">Sulfotransferase domain-containing protein</fullName>
    </recommendedName>
</protein>
<dbReference type="InterPro" id="IPR040632">
    <property type="entry name" value="Sulfotransfer_4"/>
</dbReference>
<keyword evidence="1" id="KW-1133">Transmembrane helix</keyword>
<feature type="transmembrane region" description="Helical" evidence="1">
    <location>
        <begin position="228"/>
        <end position="249"/>
    </location>
</feature>
<gene>
    <name evidence="2" type="ORF">DILT_LOCUS329</name>
</gene>
<proteinExistence type="predicted"/>
<evidence type="ECO:0000313" key="2">
    <source>
        <dbReference type="EMBL" id="VDK31399.1"/>
    </source>
</evidence>
<reference evidence="2 3" key="1">
    <citation type="submission" date="2018-11" db="EMBL/GenBank/DDBJ databases">
        <authorList>
            <consortium name="Pathogen Informatics"/>
        </authorList>
    </citation>
    <scope>NUCLEOTIDE SEQUENCE [LARGE SCALE GENOMIC DNA]</scope>
</reference>
<dbReference type="InterPro" id="IPR027417">
    <property type="entry name" value="P-loop_NTPase"/>
</dbReference>
<dbReference type="EMBL" id="UYRU01001280">
    <property type="protein sequence ID" value="VDK31399.1"/>
    <property type="molecule type" value="Genomic_DNA"/>
</dbReference>
<dbReference type="OrthoDB" id="272681at2759"/>
<keyword evidence="1" id="KW-0472">Membrane</keyword>
<dbReference type="Gene3D" id="3.40.50.300">
    <property type="entry name" value="P-loop containing nucleotide triphosphate hydrolases"/>
    <property type="match status" value="1"/>
</dbReference>
<name>A0A3P6P4W6_DIBLA</name>
<dbReference type="Proteomes" id="UP000281553">
    <property type="component" value="Unassembled WGS sequence"/>
</dbReference>
<evidence type="ECO:0000256" key="1">
    <source>
        <dbReference type="SAM" id="Phobius"/>
    </source>
</evidence>
<dbReference type="PANTHER" id="PTHR36978">
    <property type="entry name" value="P-LOOP CONTAINING NUCLEOTIDE TRIPHOSPHATE HYDROLASE"/>
    <property type="match status" value="1"/>
</dbReference>
<evidence type="ECO:0008006" key="4">
    <source>
        <dbReference type="Google" id="ProtNLM"/>
    </source>
</evidence>
<dbReference type="PANTHER" id="PTHR36978:SF4">
    <property type="entry name" value="P-LOOP CONTAINING NUCLEOSIDE TRIPHOSPHATE HYDROLASE PROTEIN"/>
    <property type="match status" value="1"/>
</dbReference>
<sequence length="273" mass="31438">MTMSKQDQHENAFESMVFIGAGMMRTGTRSLQAALEKLYDGPCYHTFDSMLHTPQDLQFWVESLEDMERGVSQTDPAYWDRLLHGYQGTTDFPGSVILTTRDPDAWVTSMRATVFPLDFYRNHGVCLNFVMWLKGITGILEIVDKGLRLSLRRNRDELMDDTQLRQAFLEWTEYVKTTVPPERLLVFSAQEGWTPLCRFLNRPIPDCTFPHINSRKEMKSYMGFDRPLIFAFKFVLPAALCAWLGYVAARRITGQSSLSQMMSLLKTSILGLY</sequence>
<keyword evidence="1" id="KW-0812">Transmembrane</keyword>
<dbReference type="SUPFAM" id="SSF52540">
    <property type="entry name" value="P-loop containing nucleoside triphosphate hydrolases"/>
    <property type="match status" value="1"/>
</dbReference>
<accession>A0A3P6P4W6</accession>
<evidence type="ECO:0000313" key="3">
    <source>
        <dbReference type="Proteomes" id="UP000281553"/>
    </source>
</evidence>
<organism evidence="2 3">
    <name type="scientific">Dibothriocephalus latus</name>
    <name type="common">Fish tapeworm</name>
    <name type="synonym">Diphyllobothrium latum</name>
    <dbReference type="NCBI Taxonomy" id="60516"/>
    <lineage>
        <taxon>Eukaryota</taxon>
        <taxon>Metazoa</taxon>
        <taxon>Spiralia</taxon>
        <taxon>Lophotrochozoa</taxon>
        <taxon>Platyhelminthes</taxon>
        <taxon>Cestoda</taxon>
        <taxon>Eucestoda</taxon>
        <taxon>Diphyllobothriidea</taxon>
        <taxon>Diphyllobothriidae</taxon>
        <taxon>Dibothriocephalus</taxon>
    </lineage>
</organism>
<dbReference type="AlphaFoldDB" id="A0A3P6P4W6"/>
<keyword evidence="3" id="KW-1185">Reference proteome</keyword>
<dbReference type="Pfam" id="PF17784">
    <property type="entry name" value="Sulfotransfer_4"/>
    <property type="match status" value="1"/>
</dbReference>